<protein>
    <recommendedName>
        <fullName evidence="4">RRM domain-containing protein</fullName>
    </recommendedName>
</protein>
<dbReference type="EMBL" id="AQGS01001233">
    <property type="protein sequence ID" value="EPS35208.1"/>
    <property type="molecule type" value="Genomic_DNA"/>
</dbReference>
<dbReference type="SMART" id="SM00360">
    <property type="entry name" value="RRM"/>
    <property type="match status" value="2"/>
</dbReference>
<dbReference type="Pfam" id="PF00076">
    <property type="entry name" value="RRM_1"/>
    <property type="match status" value="1"/>
</dbReference>
<feature type="region of interest" description="Disordered" evidence="3">
    <location>
        <begin position="332"/>
        <end position="357"/>
    </location>
</feature>
<sequence length="357" mass="40176">MSEIQSQDAAGPVAPLPAPAPAPPSAAPSANVEGPPGRRRPLKSRANNNWRNRNHGGHHQNTPVKGWNRWIQEYNQYVFQEANPPYAAECWRATDEGRRLYVGNLDWQTKPGDVALWIEGAGYTLKSVDMPVHPEIPNRPVYCFVEFYSAEDTYAVKMALNGRLMRNRPVRIDLSRSKHQRVSSVGHAEPQQPTDTQQPTDPQQPVNPQSDVPVDISELSLQDDNPQPNSEVQQTPNPHIQESTRLFVGGLPHIENINELEDMMHELFNGFHIESLSNIFSSKRGKFANTENNCYCFIDLANVKDARLAVRFLNNRETSWGVARVNYASGGPDGRLKYRGADNQNQKENQEPEVEAQ</sequence>
<organism evidence="5 6">
    <name type="scientific">Dactylellina haptotyla (strain CBS 200.50)</name>
    <name type="common">Nematode-trapping fungus</name>
    <name type="synonym">Monacrosporium haptotylum</name>
    <dbReference type="NCBI Taxonomy" id="1284197"/>
    <lineage>
        <taxon>Eukaryota</taxon>
        <taxon>Fungi</taxon>
        <taxon>Dikarya</taxon>
        <taxon>Ascomycota</taxon>
        <taxon>Pezizomycotina</taxon>
        <taxon>Orbiliomycetes</taxon>
        <taxon>Orbiliales</taxon>
        <taxon>Orbiliaceae</taxon>
        <taxon>Dactylellina</taxon>
    </lineage>
</organism>
<feature type="compositionally biased region" description="Low complexity" evidence="3">
    <location>
        <begin position="190"/>
        <end position="204"/>
    </location>
</feature>
<dbReference type="OMA" id="HYYLFVE"/>
<evidence type="ECO:0000256" key="3">
    <source>
        <dbReference type="SAM" id="MobiDB-lite"/>
    </source>
</evidence>
<evidence type="ECO:0000256" key="1">
    <source>
        <dbReference type="ARBA" id="ARBA00022884"/>
    </source>
</evidence>
<dbReference type="GO" id="GO:0005737">
    <property type="term" value="C:cytoplasm"/>
    <property type="evidence" value="ECO:0007669"/>
    <property type="project" value="TreeGrafter"/>
</dbReference>
<dbReference type="GO" id="GO:0003729">
    <property type="term" value="F:mRNA binding"/>
    <property type="evidence" value="ECO:0007669"/>
    <property type="project" value="TreeGrafter"/>
</dbReference>
<dbReference type="OrthoDB" id="272703at2759"/>
<reference evidence="5 6" key="1">
    <citation type="journal article" date="2013" name="PLoS Genet.">
        <title>Genomic mechanisms accounting for the adaptation to parasitism in nematode-trapping fungi.</title>
        <authorList>
            <person name="Meerupati T."/>
            <person name="Andersson K.M."/>
            <person name="Friman E."/>
            <person name="Kumar D."/>
            <person name="Tunlid A."/>
            <person name="Ahren D."/>
        </authorList>
    </citation>
    <scope>NUCLEOTIDE SEQUENCE [LARGE SCALE GENOMIC DNA]</scope>
    <source>
        <strain evidence="5 6">CBS 200.50</strain>
    </source>
</reference>
<dbReference type="InterPro" id="IPR012677">
    <property type="entry name" value="Nucleotide-bd_a/b_plait_sf"/>
</dbReference>
<dbReference type="PANTHER" id="PTHR23003">
    <property type="entry name" value="RNA RECOGNITION MOTIF RRM DOMAIN CONTAINING PROTEIN"/>
    <property type="match status" value="1"/>
</dbReference>
<dbReference type="eggNOG" id="ENOG502S58E">
    <property type="taxonomic scope" value="Eukaryota"/>
</dbReference>
<dbReference type="Gene3D" id="3.30.70.330">
    <property type="match status" value="2"/>
</dbReference>
<dbReference type="PROSITE" id="PS50102">
    <property type="entry name" value="RRM"/>
    <property type="match status" value="2"/>
</dbReference>
<evidence type="ECO:0000259" key="4">
    <source>
        <dbReference type="PROSITE" id="PS50102"/>
    </source>
</evidence>
<gene>
    <name evidence="5" type="ORF">H072_11435</name>
</gene>
<dbReference type="GO" id="GO:0005634">
    <property type="term" value="C:nucleus"/>
    <property type="evidence" value="ECO:0007669"/>
    <property type="project" value="TreeGrafter"/>
</dbReference>
<evidence type="ECO:0000256" key="2">
    <source>
        <dbReference type="PROSITE-ProRule" id="PRU00176"/>
    </source>
</evidence>
<proteinExistence type="predicted"/>
<dbReference type="InterPro" id="IPR035979">
    <property type="entry name" value="RBD_domain_sf"/>
</dbReference>
<reference evidence="6" key="2">
    <citation type="submission" date="2013-04" db="EMBL/GenBank/DDBJ databases">
        <title>Genomic mechanisms accounting for the adaptation to parasitism in nematode-trapping fungi.</title>
        <authorList>
            <person name="Ahren D.G."/>
        </authorList>
    </citation>
    <scope>NUCLEOTIDE SEQUENCE [LARGE SCALE GENOMIC DNA]</scope>
    <source>
        <strain evidence="6">CBS 200.50</strain>
    </source>
</reference>
<feature type="compositionally biased region" description="Polar residues" evidence="3">
    <location>
        <begin position="219"/>
        <end position="239"/>
    </location>
</feature>
<feature type="region of interest" description="Disordered" evidence="3">
    <location>
        <begin position="172"/>
        <end position="239"/>
    </location>
</feature>
<name>S8B862_DACHA</name>
<dbReference type="SUPFAM" id="SSF54928">
    <property type="entry name" value="RNA-binding domain, RBD"/>
    <property type="match status" value="2"/>
</dbReference>
<feature type="compositionally biased region" description="Pro residues" evidence="3">
    <location>
        <begin position="14"/>
        <end position="26"/>
    </location>
</feature>
<dbReference type="HOGENOM" id="CLU_776172_0_0_1"/>
<dbReference type="InterPro" id="IPR000504">
    <property type="entry name" value="RRM_dom"/>
</dbReference>
<dbReference type="STRING" id="1284197.S8B862"/>
<accession>S8B862</accession>
<dbReference type="AlphaFoldDB" id="S8B862"/>
<keyword evidence="1 2" id="KW-0694">RNA-binding</keyword>
<feature type="domain" description="RRM" evidence="4">
    <location>
        <begin position="244"/>
        <end position="330"/>
    </location>
</feature>
<dbReference type="Proteomes" id="UP000015100">
    <property type="component" value="Unassembled WGS sequence"/>
</dbReference>
<comment type="caution">
    <text evidence="5">The sequence shown here is derived from an EMBL/GenBank/DDBJ whole genome shotgun (WGS) entry which is preliminary data.</text>
</comment>
<dbReference type="InterPro" id="IPR050374">
    <property type="entry name" value="RRT5_SRSF_SR"/>
</dbReference>
<dbReference type="CDD" id="cd00590">
    <property type="entry name" value="RRM_SF"/>
    <property type="match status" value="2"/>
</dbReference>
<evidence type="ECO:0000313" key="6">
    <source>
        <dbReference type="Proteomes" id="UP000015100"/>
    </source>
</evidence>
<evidence type="ECO:0000313" key="5">
    <source>
        <dbReference type="EMBL" id="EPS35208.1"/>
    </source>
</evidence>
<feature type="domain" description="RRM" evidence="4">
    <location>
        <begin position="98"/>
        <end position="177"/>
    </location>
</feature>
<feature type="region of interest" description="Disordered" evidence="3">
    <location>
        <begin position="1"/>
        <end position="64"/>
    </location>
</feature>
<keyword evidence="6" id="KW-1185">Reference proteome</keyword>